<reference evidence="16" key="1">
    <citation type="submission" date="2024-03" db="EMBL/GenBank/DDBJ databases">
        <authorList>
            <consortium name="ELIXIR-Norway"/>
            <consortium name="Elixir Norway"/>
        </authorList>
    </citation>
    <scope>NUCLEOTIDE SEQUENCE</scope>
</reference>
<dbReference type="PROSITE" id="PS50873">
    <property type="entry name" value="PEROXIDASE_4"/>
    <property type="match status" value="1"/>
</dbReference>
<name>A0ABP1AB68_9BRYO</name>
<gene>
    <name evidence="16" type="ORF">CSSPJE1EN2_LOCUS2774</name>
</gene>
<dbReference type="InterPro" id="IPR000823">
    <property type="entry name" value="Peroxidase_pln"/>
</dbReference>
<feature type="compositionally biased region" description="Polar residues" evidence="12">
    <location>
        <begin position="976"/>
        <end position="987"/>
    </location>
</feature>
<keyword evidence="8" id="KW-0156">Chromatin regulator</keyword>
<feature type="compositionally biased region" description="Basic and acidic residues" evidence="12">
    <location>
        <begin position="385"/>
        <end position="407"/>
    </location>
</feature>
<dbReference type="PANTHER" id="PTHR46774">
    <property type="entry name" value="CHROMATIN MODIFICATION-RELATED PROTEIN EAF1 A-RELATED"/>
    <property type="match status" value="1"/>
</dbReference>
<feature type="region of interest" description="Disordered" evidence="12">
    <location>
        <begin position="1522"/>
        <end position="1560"/>
    </location>
</feature>
<feature type="compositionally biased region" description="Polar residues" evidence="12">
    <location>
        <begin position="117"/>
        <end position="129"/>
    </location>
</feature>
<feature type="compositionally biased region" description="Polar residues" evidence="12">
    <location>
        <begin position="1741"/>
        <end position="1750"/>
    </location>
</feature>
<evidence type="ECO:0000256" key="3">
    <source>
        <dbReference type="ARBA" id="ARBA00001970"/>
    </source>
</evidence>
<feature type="compositionally biased region" description="Polar residues" evidence="12">
    <location>
        <begin position="1057"/>
        <end position="1067"/>
    </location>
</feature>
<comment type="cofactor">
    <cofactor evidence="3">
        <name>heme b</name>
        <dbReference type="ChEBI" id="CHEBI:60344"/>
    </cofactor>
</comment>
<keyword evidence="10" id="KW-0408">Iron</keyword>
<feature type="region of interest" description="Disordered" evidence="12">
    <location>
        <begin position="1667"/>
        <end position="1769"/>
    </location>
</feature>
<feature type="region of interest" description="Disordered" evidence="12">
    <location>
        <begin position="1790"/>
        <end position="2012"/>
    </location>
</feature>
<dbReference type="EMBL" id="OZ023711">
    <property type="protein sequence ID" value="CAK9859779.1"/>
    <property type="molecule type" value="Genomic_DNA"/>
</dbReference>
<feature type="compositionally biased region" description="Polar residues" evidence="12">
    <location>
        <begin position="414"/>
        <end position="425"/>
    </location>
</feature>
<evidence type="ECO:0000256" key="4">
    <source>
        <dbReference type="ARBA" id="ARBA00006873"/>
    </source>
</evidence>
<evidence type="ECO:0000313" key="16">
    <source>
        <dbReference type="EMBL" id="CAK9859779.1"/>
    </source>
</evidence>
<keyword evidence="7" id="KW-0479">Metal-binding</keyword>
<feature type="region of interest" description="Disordered" evidence="12">
    <location>
        <begin position="1041"/>
        <end position="1119"/>
    </location>
</feature>
<evidence type="ECO:0000256" key="11">
    <source>
        <dbReference type="ARBA" id="ARBA00023157"/>
    </source>
</evidence>
<dbReference type="SUPFAM" id="SSF48113">
    <property type="entry name" value="Heme-dependent peroxidases"/>
    <property type="match status" value="1"/>
</dbReference>
<dbReference type="InterPro" id="IPR019793">
    <property type="entry name" value="Peroxidases_heam-ligand_BS"/>
</dbReference>
<feature type="compositionally biased region" description="Polar residues" evidence="12">
    <location>
        <begin position="1074"/>
        <end position="1083"/>
    </location>
</feature>
<evidence type="ECO:0000259" key="15">
    <source>
        <dbReference type="PROSITE" id="PS51204"/>
    </source>
</evidence>
<feature type="region of interest" description="Disordered" evidence="12">
    <location>
        <begin position="99"/>
        <end position="134"/>
    </location>
</feature>
<comment type="cofactor">
    <cofactor evidence="2">
        <name>Ca(2+)</name>
        <dbReference type="ChEBI" id="CHEBI:29108"/>
    </cofactor>
</comment>
<evidence type="ECO:0000256" key="1">
    <source>
        <dbReference type="ARBA" id="ARBA00000189"/>
    </source>
</evidence>
<feature type="compositionally biased region" description="Low complexity" evidence="12">
    <location>
        <begin position="1713"/>
        <end position="1725"/>
    </location>
</feature>
<dbReference type="SMART" id="SM00573">
    <property type="entry name" value="HSA"/>
    <property type="match status" value="1"/>
</dbReference>
<feature type="compositionally biased region" description="Low complexity" evidence="12">
    <location>
        <begin position="1535"/>
        <end position="1560"/>
    </location>
</feature>
<feature type="compositionally biased region" description="Low complexity" evidence="12">
    <location>
        <begin position="1670"/>
        <end position="1701"/>
    </location>
</feature>
<evidence type="ECO:0000256" key="10">
    <source>
        <dbReference type="ARBA" id="ARBA00023004"/>
    </source>
</evidence>
<dbReference type="PANTHER" id="PTHR46774:SF3">
    <property type="entry name" value="CHROMATIN MODIFICATION-RELATED PROTEIN EAF1 A-RELATED"/>
    <property type="match status" value="1"/>
</dbReference>
<feature type="compositionally biased region" description="Low complexity" evidence="12">
    <location>
        <begin position="1103"/>
        <end position="1117"/>
    </location>
</feature>
<feature type="compositionally biased region" description="Low complexity" evidence="12">
    <location>
        <begin position="1846"/>
        <end position="1868"/>
    </location>
</feature>
<dbReference type="InterPro" id="IPR033905">
    <property type="entry name" value="Secretory_peroxidase"/>
</dbReference>
<feature type="compositionally biased region" description="Polar residues" evidence="12">
    <location>
        <begin position="1522"/>
        <end position="1534"/>
    </location>
</feature>
<dbReference type="Pfam" id="PF07529">
    <property type="entry name" value="HSA"/>
    <property type="match status" value="1"/>
</dbReference>
<dbReference type="PROSITE" id="PS00436">
    <property type="entry name" value="PEROXIDASE_2"/>
    <property type="match status" value="1"/>
</dbReference>
<evidence type="ECO:0000259" key="13">
    <source>
        <dbReference type="PROSITE" id="PS50090"/>
    </source>
</evidence>
<feature type="compositionally biased region" description="Low complexity" evidence="12">
    <location>
        <begin position="1790"/>
        <end position="1839"/>
    </location>
</feature>
<keyword evidence="11" id="KW-1015">Disulfide bond</keyword>
<dbReference type="InterPro" id="IPR002016">
    <property type="entry name" value="Haem_peroxidase"/>
</dbReference>
<dbReference type="Gene3D" id="1.10.520.10">
    <property type="match status" value="1"/>
</dbReference>
<keyword evidence="9" id="KW-0560">Oxidoreductase</keyword>
<feature type="compositionally biased region" description="Low complexity" evidence="12">
    <location>
        <begin position="1325"/>
        <end position="1344"/>
    </location>
</feature>
<feature type="domain" description="Plant heme peroxidase family profile" evidence="14">
    <location>
        <begin position="2065"/>
        <end position="2372"/>
    </location>
</feature>
<dbReference type="Gene3D" id="1.10.420.10">
    <property type="entry name" value="Peroxidase, domain 2"/>
    <property type="match status" value="1"/>
</dbReference>
<dbReference type="InterPro" id="IPR019794">
    <property type="entry name" value="Peroxidases_AS"/>
</dbReference>
<feature type="compositionally biased region" description="Polar residues" evidence="12">
    <location>
        <begin position="1901"/>
        <end position="1918"/>
    </location>
</feature>
<feature type="compositionally biased region" description="Gly residues" evidence="12">
    <location>
        <begin position="1298"/>
        <end position="1308"/>
    </location>
</feature>
<keyword evidence="6" id="KW-0349">Heme</keyword>
<evidence type="ECO:0000256" key="9">
    <source>
        <dbReference type="ARBA" id="ARBA00023002"/>
    </source>
</evidence>
<feature type="region of interest" description="Disordered" evidence="12">
    <location>
        <begin position="379"/>
        <end position="462"/>
    </location>
</feature>
<feature type="compositionally biased region" description="Polar residues" evidence="12">
    <location>
        <begin position="942"/>
        <end position="960"/>
    </location>
</feature>
<evidence type="ECO:0000256" key="7">
    <source>
        <dbReference type="ARBA" id="ARBA00022723"/>
    </source>
</evidence>
<feature type="compositionally biased region" description="Low complexity" evidence="12">
    <location>
        <begin position="1885"/>
        <end position="1900"/>
    </location>
</feature>
<protein>
    <submittedName>
        <fullName evidence="16">Uncharacterized protein</fullName>
    </submittedName>
</protein>
<feature type="domain" description="HSA" evidence="15">
    <location>
        <begin position="639"/>
        <end position="715"/>
    </location>
</feature>
<dbReference type="Proteomes" id="UP001497522">
    <property type="component" value="Chromosome 10"/>
</dbReference>
<evidence type="ECO:0000256" key="5">
    <source>
        <dbReference type="ARBA" id="ARBA00022559"/>
    </source>
</evidence>
<organism evidence="16 17">
    <name type="scientific">Sphagnum jensenii</name>
    <dbReference type="NCBI Taxonomy" id="128206"/>
    <lineage>
        <taxon>Eukaryota</taxon>
        <taxon>Viridiplantae</taxon>
        <taxon>Streptophyta</taxon>
        <taxon>Embryophyta</taxon>
        <taxon>Bryophyta</taxon>
        <taxon>Sphagnophytina</taxon>
        <taxon>Sphagnopsida</taxon>
        <taxon>Sphagnales</taxon>
        <taxon>Sphagnaceae</taxon>
        <taxon>Sphagnum</taxon>
    </lineage>
</organism>
<comment type="catalytic activity">
    <reaction evidence="1">
        <text>2 a phenolic donor + H2O2 = 2 a phenolic radical donor + 2 H2O</text>
        <dbReference type="Rhea" id="RHEA:56136"/>
        <dbReference type="ChEBI" id="CHEBI:15377"/>
        <dbReference type="ChEBI" id="CHEBI:16240"/>
        <dbReference type="ChEBI" id="CHEBI:139520"/>
        <dbReference type="ChEBI" id="CHEBI:139521"/>
        <dbReference type="EC" id="1.11.1.7"/>
    </reaction>
</comment>
<evidence type="ECO:0000256" key="6">
    <source>
        <dbReference type="ARBA" id="ARBA00022617"/>
    </source>
</evidence>
<feature type="region of interest" description="Disordered" evidence="12">
    <location>
        <begin position="532"/>
        <end position="557"/>
    </location>
</feature>
<comment type="similarity">
    <text evidence="4">Belongs to the peroxidase family. Ascorbate peroxidase subfamily.</text>
</comment>
<feature type="region of interest" description="Disordered" evidence="12">
    <location>
        <begin position="1289"/>
        <end position="1344"/>
    </location>
</feature>
<feature type="region of interest" description="Disordered" evidence="12">
    <location>
        <begin position="907"/>
        <end position="1027"/>
    </location>
</feature>
<feature type="compositionally biased region" description="Low complexity" evidence="12">
    <location>
        <begin position="1760"/>
        <end position="1769"/>
    </location>
</feature>
<dbReference type="InterPro" id="IPR010255">
    <property type="entry name" value="Haem_peroxidase_sf"/>
</dbReference>
<feature type="compositionally biased region" description="Polar residues" evidence="12">
    <location>
        <begin position="1995"/>
        <end position="2012"/>
    </location>
</feature>
<dbReference type="CDD" id="cd00693">
    <property type="entry name" value="secretory_peroxidase"/>
    <property type="match status" value="1"/>
</dbReference>
<evidence type="ECO:0000256" key="2">
    <source>
        <dbReference type="ARBA" id="ARBA00001913"/>
    </source>
</evidence>
<dbReference type="InterPro" id="IPR014012">
    <property type="entry name" value="HSA_dom"/>
</dbReference>
<dbReference type="PRINTS" id="PR00458">
    <property type="entry name" value="PEROXIDASE"/>
</dbReference>
<accession>A0ABP1AB68</accession>
<dbReference type="InterPro" id="IPR044798">
    <property type="entry name" value="EAF1A/B"/>
</dbReference>
<dbReference type="PROSITE" id="PS00435">
    <property type="entry name" value="PEROXIDASE_1"/>
    <property type="match status" value="1"/>
</dbReference>
<evidence type="ECO:0000256" key="12">
    <source>
        <dbReference type="SAM" id="MobiDB-lite"/>
    </source>
</evidence>
<dbReference type="PROSITE" id="PS50090">
    <property type="entry name" value="MYB_LIKE"/>
    <property type="match status" value="1"/>
</dbReference>
<dbReference type="PRINTS" id="PR00461">
    <property type="entry name" value="PLPEROXIDASE"/>
</dbReference>
<evidence type="ECO:0000313" key="17">
    <source>
        <dbReference type="Proteomes" id="UP001497522"/>
    </source>
</evidence>
<proteinExistence type="inferred from homology"/>
<evidence type="ECO:0000259" key="14">
    <source>
        <dbReference type="PROSITE" id="PS50873"/>
    </source>
</evidence>
<feature type="domain" description="Myb-like" evidence="13">
    <location>
        <begin position="1121"/>
        <end position="1167"/>
    </location>
</feature>
<feature type="compositionally biased region" description="Polar residues" evidence="12">
    <location>
        <begin position="444"/>
        <end position="453"/>
    </location>
</feature>
<dbReference type="Pfam" id="PF00141">
    <property type="entry name" value="peroxidase"/>
    <property type="match status" value="1"/>
</dbReference>
<keyword evidence="5" id="KW-0575">Peroxidase</keyword>
<keyword evidence="17" id="KW-1185">Reference proteome</keyword>
<dbReference type="InterPro" id="IPR001005">
    <property type="entry name" value="SANT/Myb"/>
</dbReference>
<evidence type="ECO:0000256" key="8">
    <source>
        <dbReference type="ARBA" id="ARBA00022853"/>
    </source>
</evidence>
<dbReference type="PROSITE" id="PS51204">
    <property type="entry name" value="HSA"/>
    <property type="match status" value="1"/>
</dbReference>
<sequence length="2373" mass="253083">MLASQHGCKLHSAGFEHSVNAEQGSMGAGAGAAATIDHGTPPRGTAIEKVQAELRRDLAVREERRRELEFLEKGGEPLDFKFGKVPSLTFSFPSAAEPPGNNLLSEGEGGSAPNAIANGNPTENISTQGVSGGVEPDECSFLVDTRDATDHAIPSKGVSPQPGCSTSDSVQTQVDLTTKRESESPGGGCVGSKNPAYLKRNRHWSQHLGNGHLSVKEQEKVVGVNSSLVEVETKENPVPIKDEPMLDMGFQMLPHQSPHAASGKWNGGTTNQELEPVIGVMTRCGAVLEQHAADVSTDIGKGSNRTVLRSHLPLKSGVDLSVDTGKEDGLPLAGKESNIGLFFSEDKPNPHVQSFCELGEVVAAGLQGYVGDKSALGRISVNPGRARDEDTATGHSEHRTSKLEVQERVGTAPLINSSSIENGSGRTHKEVSQGGPSSPPRSCLNEQNLSSKEATGADGKSGPAAELILKGVEGVSIQKSLMINKGLLRGSNNIKQAKRDWSAQDDKRLSASNARIKVENVVAEDRAKPSAAEAEVSCSQMSDAPRPQKLRTEGQAGASVGRISMSIGRTSSSSALLKNKFPGLVIPWEKEVNPTVQAEAEKHRADISAKARKACEDIILEEAEHLQVARKSTVDQALKKPWPEASRRKAHWDFVLEEMAWMANDFMQESLWKRAAAAQVCRCVALRRRQDDFLASELSTRQQKVAKVLADAVSGFWHSIDAADMGTDNVDKKKSMVIQQYAMRFLKSSGFELMVQVEAPATPERHSESSSTILEPFWEDQFPEELLFYVVPHGAMEVYRASVESDRATLEKCELELASDAEVHTIHDAAEDAAVNCDFGVGDHADDRGSQDDYPQLHFMPHSVGSGGGLPGIAKKKRKKILKVNTAIPKVEPGGDLGLPSPVVTGKRSLSGHTGSSSLPGIIPTKRARSSAANLRQRPAVASTSPGTLGLSPRTTVSSHCKQDKGIDMLDGSNRADINSDTPSNSLHAVGNKGTFVPSKSKKKKNFKHSLGDTSASRQADDGVSGSTTVKVPMTFVIFLPDTSETPGPGVKKSKIVKQSSDGNTEAISDPIQPASQTGQQSVVLGGNKMTRQNSNRDRNNPKSKSSKGSPLSTPTGIGIPWSSVEDQAILGLVHDLGPNWELVSDVLSYNSQLKGIYRKPMLCRERHKFLSERLGTEIQENSDDFSPVQLTNAPPPGIPKGNNTRTLLQRIHGAVEEDTLKVHLEQICLTWEKFRPQKATDVQEQKVLTTPHPSHGIAISQFCNGDTPNPLDLCDRVMANGEIPPHSFAMQASAHGNGPGFPSGGLPPGSSLRPPSSGMPPGLPGSNGLLPGHPVASSSASVNAAAARDAQHLTAMRLTSEETNQLRMATAGPVGAYNQRLQQQAVSATAGLPVLGSLPNSNDLPLLPTSTTAGMLIGLNRTMSLPRPGLPGLGLAAVSNMGSVGLGTMLPPGGVNMGSSATFPSCSISGHFMAHRTRDNLQQFRMDTCPEEQRMQLIKQLQHHALQGDTQAAAALTSLGSDMVSSPPQSFSPQHQHQQQQQQQQQAQHQQQRNQQQQQMQLQNQQTQQQQQAWQLQAAHLKERQRQLQQQQRLLGALPTLPQPQHQQLLAPHQPYMPNLSSQHMGLQSQHIISQQSQNLQKQLGQQQQQQVATASEVAQCSLPSSSLQSAPVSPAGSGSSSLNSQQQQCLPQQNQAPGQMPQIPGPVKLGQTKQFQKHQQQQTSRVSKGVSRGPMMMQGLSQSNNLPANQGVAGQKPQLQSQGAQLQGGAQSQGLAYIAGQQKGHQQQQGAQVLASKQQQSQQQAASSQQQTQRTPSPQQAQAQQQLPLSAQISQPQLQPPTPCQQQQQQQSQQNQRWPMQQQQEPPHQRRSVSLKLPNTGTPMSMSSSSPQVMPISSGLKSTTVNSSHWKSNQAAPSMPGGMFNLAHTSSPGPAHVPPMVGPSGVHMPSSNGNMGLPIHGASSGGLPPAHAVMRNAPGQKFAVGPGPHGRENTGSQQGATVEQWSHQGSSTPVSLVMSNMAASQTRLPVQSSSPGMLPGSMMGLVTSGPPNQGGPGRAPQPTYGLNFYRKSCPAAENIITSAAIKKWNTDKTITAGLLRMFFHDCFVTGCDASLLILSTPGNQAEIEAGPNLTIHGQDLINSIKTQLEAACPGVVSCADIIALATREVVLLAGGPFINFPTGRRDGVVSQASAVNLPGPSITVSQAIAAFQSIGLNVNDLVTLLGAHTVGVAHCVFFSDRLYNFQGTGRPDPTIAPSLLKSLKAQCPQSATGALGNPVALDQGTPFRVDTSYFQQLGLNHGILQIDQELTHDRRTSGLVRSFTPFQGGRKGFSGGQWGPSFARSMVKLGNVGVLTGNKGQIRHTCGAINQ</sequence>